<feature type="binding site" evidence="13">
    <location>
        <position position="75"/>
    </location>
    <ligand>
        <name>ATP</name>
        <dbReference type="ChEBI" id="CHEBI:30616"/>
    </ligand>
</feature>
<sequence length="1065" mass="118156">MAVAQSNNSNLAFINPCNCYRVSTLVDTILDTEQIAHLEGRYRLGEQLGWGQFGVIRACLDKLNGEILACKSIAKERLVTLDDLRSVKLEIEIMTRLSGHPNVVDLKAVYEDEDYVHLVMELCAGGELFHRLEKNGRFSESNARVLFRHLMQVVIYCHDKGVVHRDLKPENILLATKDSSSPIKLADFGLATYIKPAGQKLHGTVGSPFYIAPEVLAGGYNQAADVWSAGVILYILLSGMPPFWGKTKSRIFDAVRAADLRFPSDPWDHLSASAKDLITQMLCTDPAKRLTAAQVLDHSWLNDCVQLEDECCDRQNLSCGHMDLGQGSFSTPFISRNQDVSFGSESPVPADAQPGHSPTFTCRSSFSSFLVDASTPCSVSRGFSFSSCCESNSLEFSSPVPSMPSFAFFGPSSPVDQMNKPLSFRVDDSAVCAIRREASLGKLFIPMDSSICLVREVGEIENKKSAEIRRVGGTTTGSRALSIHSKRNNTIGLGEFEQLDLMVTESVIRWASCTHVPSAPSLRSSLANRVELRGCKIKYCGPNKGFGLFSSNSNSNGILLVVPLDLSITPMGVLQDPCLGPKCRAMFEEGEVDDRFLMILFLTVERLRKNSLWKPYIDMLPITFGNPLWFTDDELLELKGTTLYRATQLQKKKLQSLYGEKVKDLVMELLDGESERANSIFWTRALNIPFPHSYVFPQTLEEENCSLSLGKESEATTSHSSGEVLTPSMDENGGQGCEVVNKVAEITLNSTQGEPVWVEGLVPGIDFCNHDLKAATRWEVDGAGLTTGVPASMYLQSAEQGSIQTEKEICISYGNKGNEELLYLYGFVIDDNPDDYLMVHYPVEAFQSVSFADSKARLLEIQKAEMRCLLPRSLLDRGFFSVSQQNEDSSQCQNGRVCSYSWCGQRKIPSYLNKLIFPEDFLTTLRTIAMKEEELLKVSSLLEELVGNEEEKQPSDTEVRAAVWEVCGDSSALQLLVDLLQTKIMDLEDGSGTEACDTELLGKVDVMEISDGYVRRDIEDASAKKLISRNTWCSIIYRRGQKQLTRLFLKEAENALQLCLSTEQC</sequence>
<dbReference type="OrthoDB" id="40902at2759"/>
<name>A0A200R0G1_MACCD</name>
<dbReference type="GO" id="GO:0005524">
    <property type="term" value="F:ATP binding"/>
    <property type="evidence" value="ECO:0007669"/>
    <property type="project" value="UniProtKB-UniRule"/>
</dbReference>
<proteinExistence type="inferred from homology"/>
<evidence type="ECO:0000256" key="7">
    <source>
        <dbReference type="ARBA" id="ARBA00022777"/>
    </source>
</evidence>
<keyword evidence="8" id="KW-0106">Calcium</keyword>
<gene>
    <name evidence="16" type="ORF">BVC80_8929g6</name>
</gene>
<evidence type="ECO:0000256" key="1">
    <source>
        <dbReference type="ARBA" id="ARBA00012513"/>
    </source>
</evidence>
<dbReference type="CDD" id="cd10527">
    <property type="entry name" value="SET_LSMT"/>
    <property type="match status" value="1"/>
</dbReference>
<dbReference type="PROSITE" id="PS00107">
    <property type="entry name" value="PROTEIN_KINASE_ATP"/>
    <property type="match status" value="1"/>
</dbReference>
<dbReference type="InterPro" id="IPR011009">
    <property type="entry name" value="Kinase-like_dom_sf"/>
</dbReference>
<dbReference type="CDD" id="cd05117">
    <property type="entry name" value="STKc_CAMK"/>
    <property type="match status" value="1"/>
</dbReference>
<keyword evidence="9 13" id="KW-0067">ATP-binding</keyword>
<comment type="catalytic activity">
    <reaction evidence="12">
        <text>L-seryl-[protein] + ATP = O-phospho-L-seryl-[protein] + ADP + H(+)</text>
        <dbReference type="Rhea" id="RHEA:17989"/>
        <dbReference type="Rhea" id="RHEA-COMP:9863"/>
        <dbReference type="Rhea" id="RHEA-COMP:11604"/>
        <dbReference type="ChEBI" id="CHEBI:15378"/>
        <dbReference type="ChEBI" id="CHEBI:29999"/>
        <dbReference type="ChEBI" id="CHEBI:30616"/>
        <dbReference type="ChEBI" id="CHEBI:83421"/>
        <dbReference type="ChEBI" id="CHEBI:456216"/>
        <dbReference type="EC" id="2.7.11.1"/>
    </reaction>
</comment>
<dbReference type="Gene3D" id="3.90.1410.10">
    <property type="entry name" value="set domain protein methyltransferase, domain 1"/>
    <property type="match status" value="1"/>
</dbReference>
<evidence type="ECO:0000256" key="14">
    <source>
        <dbReference type="SAM" id="MobiDB-lite"/>
    </source>
</evidence>
<organism evidence="16 17">
    <name type="scientific">Macleaya cordata</name>
    <name type="common">Five-seeded plume-poppy</name>
    <name type="synonym">Bocconia cordata</name>
    <dbReference type="NCBI Taxonomy" id="56857"/>
    <lineage>
        <taxon>Eukaryota</taxon>
        <taxon>Viridiplantae</taxon>
        <taxon>Streptophyta</taxon>
        <taxon>Embryophyta</taxon>
        <taxon>Tracheophyta</taxon>
        <taxon>Spermatophyta</taxon>
        <taxon>Magnoliopsida</taxon>
        <taxon>Ranunculales</taxon>
        <taxon>Papaveraceae</taxon>
        <taxon>Papaveroideae</taxon>
        <taxon>Macleaya</taxon>
    </lineage>
</organism>
<dbReference type="InterPro" id="IPR008271">
    <property type="entry name" value="Ser/Thr_kinase_AS"/>
</dbReference>
<evidence type="ECO:0000256" key="9">
    <source>
        <dbReference type="ARBA" id="ARBA00022840"/>
    </source>
</evidence>
<keyword evidence="5" id="KW-0677">Repeat</keyword>
<evidence type="ECO:0000256" key="11">
    <source>
        <dbReference type="ARBA" id="ARBA00047899"/>
    </source>
</evidence>
<keyword evidence="7 16" id="KW-0418">Kinase</keyword>
<dbReference type="OMA" id="WEPFSFA"/>
<dbReference type="InterPro" id="IPR046341">
    <property type="entry name" value="SET_dom_sf"/>
</dbReference>
<evidence type="ECO:0000256" key="5">
    <source>
        <dbReference type="ARBA" id="ARBA00022737"/>
    </source>
</evidence>
<dbReference type="PROSITE" id="PS50011">
    <property type="entry name" value="PROTEIN_KINASE_DOM"/>
    <property type="match status" value="1"/>
</dbReference>
<dbReference type="STRING" id="56857.A0A200R0G1"/>
<comment type="caution">
    <text evidence="16">The sequence shown here is derived from an EMBL/GenBank/DDBJ whole genome shotgun (WGS) entry which is preliminary data.</text>
</comment>
<evidence type="ECO:0000256" key="4">
    <source>
        <dbReference type="ARBA" id="ARBA00022723"/>
    </source>
</evidence>
<dbReference type="FunCoup" id="A0A200R0G1">
    <property type="interactions" value="901"/>
</dbReference>
<dbReference type="Gene3D" id="3.30.200.20">
    <property type="entry name" value="Phosphorylase Kinase, domain 1"/>
    <property type="match status" value="1"/>
</dbReference>
<evidence type="ECO:0000313" key="16">
    <source>
        <dbReference type="EMBL" id="OVA16150.1"/>
    </source>
</evidence>
<dbReference type="SUPFAM" id="SSF56112">
    <property type="entry name" value="Protein kinase-like (PK-like)"/>
    <property type="match status" value="1"/>
</dbReference>
<dbReference type="Pfam" id="PF00069">
    <property type="entry name" value="Pkinase"/>
    <property type="match status" value="1"/>
</dbReference>
<evidence type="ECO:0000259" key="15">
    <source>
        <dbReference type="PROSITE" id="PS50011"/>
    </source>
</evidence>
<evidence type="ECO:0000256" key="12">
    <source>
        <dbReference type="ARBA" id="ARBA00048679"/>
    </source>
</evidence>
<evidence type="ECO:0000313" key="17">
    <source>
        <dbReference type="Proteomes" id="UP000195402"/>
    </source>
</evidence>
<dbReference type="Proteomes" id="UP000195402">
    <property type="component" value="Unassembled WGS sequence"/>
</dbReference>
<dbReference type="FunFam" id="1.10.510.10:FF:000668">
    <property type="entry name" value="Phosphoenolpyruvate carboxylase kinase"/>
    <property type="match status" value="1"/>
</dbReference>
<dbReference type="SUPFAM" id="SSF82199">
    <property type="entry name" value="SET domain"/>
    <property type="match status" value="1"/>
</dbReference>
<feature type="region of interest" description="Disordered" evidence="14">
    <location>
        <begin position="711"/>
        <end position="731"/>
    </location>
</feature>
<keyword evidence="4" id="KW-0479">Metal-binding</keyword>
<evidence type="ECO:0000256" key="2">
    <source>
        <dbReference type="ARBA" id="ARBA00022527"/>
    </source>
</evidence>
<keyword evidence="3" id="KW-0808">Transferase</keyword>
<evidence type="ECO:0000256" key="8">
    <source>
        <dbReference type="ARBA" id="ARBA00022837"/>
    </source>
</evidence>
<dbReference type="Gene3D" id="1.10.510.10">
    <property type="entry name" value="Transferase(Phosphotransferase) domain 1"/>
    <property type="match status" value="1"/>
</dbReference>
<dbReference type="InterPro" id="IPR017441">
    <property type="entry name" value="Protein_kinase_ATP_BS"/>
</dbReference>
<dbReference type="EC" id="2.7.11.1" evidence="1"/>
<dbReference type="SMART" id="SM00220">
    <property type="entry name" value="S_TKc"/>
    <property type="match status" value="1"/>
</dbReference>
<feature type="domain" description="Protein kinase" evidence="15">
    <location>
        <begin position="42"/>
        <end position="301"/>
    </location>
</feature>
<dbReference type="InParanoid" id="A0A200R0G1"/>
<evidence type="ECO:0000256" key="3">
    <source>
        <dbReference type="ARBA" id="ARBA00022679"/>
    </source>
</evidence>
<comment type="similarity">
    <text evidence="10">Belongs to the protein kinase superfamily. Ser/Thr protein kinase family. CDPK subfamily.</text>
</comment>
<dbReference type="EMBL" id="MVGT01000628">
    <property type="protein sequence ID" value="OVA16150.1"/>
    <property type="molecule type" value="Genomic_DNA"/>
</dbReference>
<accession>A0A200R0G1</accession>
<evidence type="ECO:0000256" key="13">
    <source>
        <dbReference type="PROSITE-ProRule" id="PRU10141"/>
    </source>
</evidence>
<evidence type="ECO:0000256" key="10">
    <source>
        <dbReference type="ARBA" id="ARBA00024334"/>
    </source>
</evidence>
<dbReference type="GO" id="GO:0004674">
    <property type="term" value="F:protein serine/threonine kinase activity"/>
    <property type="evidence" value="ECO:0007669"/>
    <property type="project" value="UniProtKB-KW"/>
</dbReference>
<dbReference type="FunFam" id="3.30.200.20:FF:000004">
    <property type="entry name" value="Calcium-dependent protein kinase 1"/>
    <property type="match status" value="1"/>
</dbReference>
<keyword evidence="2" id="KW-0723">Serine/threonine-protein kinase</keyword>
<dbReference type="GO" id="GO:0046872">
    <property type="term" value="F:metal ion binding"/>
    <property type="evidence" value="ECO:0007669"/>
    <property type="project" value="UniProtKB-KW"/>
</dbReference>
<dbReference type="AlphaFoldDB" id="A0A200R0G1"/>
<reference evidence="16 17" key="1">
    <citation type="journal article" date="2017" name="Mol. Plant">
        <title>The Genome of Medicinal Plant Macleaya cordata Provides New Insights into Benzylisoquinoline Alkaloids Metabolism.</title>
        <authorList>
            <person name="Liu X."/>
            <person name="Liu Y."/>
            <person name="Huang P."/>
            <person name="Ma Y."/>
            <person name="Qing Z."/>
            <person name="Tang Q."/>
            <person name="Cao H."/>
            <person name="Cheng P."/>
            <person name="Zheng Y."/>
            <person name="Yuan Z."/>
            <person name="Zhou Y."/>
            <person name="Liu J."/>
            <person name="Tang Z."/>
            <person name="Zhuo Y."/>
            <person name="Zhang Y."/>
            <person name="Yu L."/>
            <person name="Huang J."/>
            <person name="Yang P."/>
            <person name="Peng Q."/>
            <person name="Zhang J."/>
            <person name="Jiang W."/>
            <person name="Zhang Z."/>
            <person name="Lin K."/>
            <person name="Ro D.K."/>
            <person name="Chen X."/>
            <person name="Xiong X."/>
            <person name="Shang Y."/>
            <person name="Huang S."/>
            <person name="Zeng J."/>
        </authorList>
    </citation>
    <scope>NUCLEOTIDE SEQUENCE [LARGE SCALE GENOMIC DNA]</scope>
    <source>
        <strain evidence="17">cv. BLH2017</strain>
        <tissue evidence="16">Root</tissue>
    </source>
</reference>
<dbReference type="InterPro" id="IPR050205">
    <property type="entry name" value="CDPK_Ser/Thr_kinases"/>
</dbReference>
<dbReference type="PROSITE" id="PS00108">
    <property type="entry name" value="PROTEIN_KINASE_ST"/>
    <property type="match status" value="1"/>
</dbReference>
<dbReference type="InterPro" id="IPR000719">
    <property type="entry name" value="Prot_kinase_dom"/>
</dbReference>
<comment type="catalytic activity">
    <reaction evidence="11">
        <text>L-threonyl-[protein] + ATP = O-phospho-L-threonyl-[protein] + ADP + H(+)</text>
        <dbReference type="Rhea" id="RHEA:46608"/>
        <dbReference type="Rhea" id="RHEA-COMP:11060"/>
        <dbReference type="Rhea" id="RHEA-COMP:11605"/>
        <dbReference type="ChEBI" id="CHEBI:15378"/>
        <dbReference type="ChEBI" id="CHEBI:30013"/>
        <dbReference type="ChEBI" id="CHEBI:30616"/>
        <dbReference type="ChEBI" id="CHEBI:61977"/>
        <dbReference type="ChEBI" id="CHEBI:456216"/>
        <dbReference type="EC" id="2.7.11.1"/>
    </reaction>
</comment>
<keyword evidence="6 13" id="KW-0547">Nucleotide-binding</keyword>
<dbReference type="PANTHER" id="PTHR24349">
    <property type="entry name" value="SERINE/THREONINE-PROTEIN KINASE"/>
    <property type="match status" value="1"/>
</dbReference>
<evidence type="ECO:0000256" key="6">
    <source>
        <dbReference type="ARBA" id="ARBA00022741"/>
    </source>
</evidence>
<keyword evidence="17" id="KW-1185">Reference proteome</keyword>
<protein>
    <recommendedName>
        <fullName evidence="1">non-specific serine/threonine protein kinase</fullName>
        <ecNumber evidence="1">2.7.11.1</ecNumber>
    </recommendedName>
</protein>